<keyword evidence="6 7" id="KW-0472">Membrane</keyword>
<dbReference type="GO" id="GO:0005886">
    <property type="term" value="C:plasma membrane"/>
    <property type="evidence" value="ECO:0007669"/>
    <property type="project" value="UniProtKB-SubCell"/>
</dbReference>
<evidence type="ECO:0000259" key="9">
    <source>
        <dbReference type="PROSITE" id="PS50928"/>
    </source>
</evidence>
<evidence type="ECO:0000256" key="6">
    <source>
        <dbReference type="ARBA" id="ARBA00023136"/>
    </source>
</evidence>
<dbReference type="PANTHER" id="PTHR43163:SF6">
    <property type="entry name" value="DIPEPTIDE TRANSPORT SYSTEM PERMEASE PROTEIN DPPB-RELATED"/>
    <property type="match status" value="1"/>
</dbReference>
<sequence length="367" mass="39849">MALTTTDARVPGGAPAAETGAPRPPRRQHPLLRYISLRFGISILLVWGVTVVTFVVTNLVPTDPVNAVLGEQAANNPEIVAALRTEMGLDEPLIVQYWLYLTRLLAFDMGVSAQTRSPVADDLARAFPATLELALFVLLFSTVIGVGLGMLAALRHQTAVDKTIRVLSLFGISLPVFWIAMLIYYVFFYQLHWAPGSGRLDSALVPPPLVTGMYTIDSLVAGQPDLFWNALSHLVLPAVVLTLFTIGTLVRFSRSAILDVVRHDYVQAARAKGLPHRIVVVRYILRGASLPILTMSGLTFGSLLSGAVLTESVFSWHGLGQYAYMAAISLDLQAIMGVGLLIGVVYIFTNFAVDLLCGLIDPRVRVQ</sequence>
<evidence type="ECO:0000256" key="7">
    <source>
        <dbReference type="RuleBase" id="RU363032"/>
    </source>
</evidence>
<evidence type="ECO:0000256" key="4">
    <source>
        <dbReference type="ARBA" id="ARBA00022692"/>
    </source>
</evidence>
<proteinExistence type="inferred from homology"/>
<feature type="transmembrane region" description="Helical" evidence="7">
    <location>
        <begin position="166"/>
        <end position="187"/>
    </location>
</feature>
<keyword evidence="2 7" id="KW-0813">Transport</keyword>
<dbReference type="CDD" id="cd06261">
    <property type="entry name" value="TM_PBP2"/>
    <property type="match status" value="1"/>
</dbReference>
<feature type="region of interest" description="Disordered" evidence="8">
    <location>
        <begin position="1"/>
        <end position="25"/>
    </location>
</feature>
<dbReference type="RefSeq" id="WP_119973339.1">
    <property type="nucleotide sequence ID" value="NZ_JBHSQA010000021.1"/>
</dbReference>
<evidence type="ECO:0000256" key="8">
    <source>
        <dbReference type="SAM" id="MobiDB-lite"/>
    </source>
</evidence>
<dbReference type="InterPro" id="IPR045621">
    <property type="entry name" value="BPD_transp_1_N"/>
</dbReference>
<organism evidence="10 11">
    <name type="scientific">Cryobacterium melibiosiphilum</name>
    <dbReference type="NCBI Taxonomy" id="995039"/>
    <lineage>
        <taxon>Bacteria</taxon>
        <taxon>Bacillati</taxon>
        <taxon>Actinomycetota</taxon>
        <taxon>Actinomycetes</taxon>
        <taxon>Micrococcales</taxon>
        <taxon>Microbacteriaceae</taxon>
        <taxon>Cryobacterium</taxon>
    </lineage>
</organism>
<dbReference type="PANTHER" id="PTHR43163">
    <property type="entry name" value="DIPEPTIDE TRANSPORT SYSTEM PERMEASE PROTEIN DPPB-RELATED"/>
    <property type="match status" value="1"/>
</dbReference>
<dbReference type="GO" id="GO:0055085">
    <property type="term" value="P:transmembrane transport"/>
    <property type="evidence" value="ECO:0007669"/>
    <property type="project" value="InterPro"/>
</dbReference>
<dbReference type="Proteomes" id="UP000272015">
    <property type="component" value="Unassembled WGS sequence"/>
</dbReference>
<keyword evidence="5 7" id="KW-1133">Transmembrane helix</keyword>
<evidence type="ECO:0000313" key="11">
    <source>
        <dbReference type="Proteomes" id="UP000272015"/>
    </source>
</evidence>
<feature type="compositionally biased region" description="Low complexity" evidence="8">
    <location>
        <begin position="11"/>
        <end position="21"/>
    </location>
</feature>
<keyword evidence="3" id="KW-1003">Cell membrane</keyword>
<evidence type="ECO:0000256" key="3">
    <source>
        <dbReference type="ARBA" id="ARBA00022475"/>
    </source>
</evidence>
<dbReference type="PROSITE" id="PS50928">
    <property type="entry name" value="ABC_TM1"/>
    <property type="match status" value="1"/>
</dbReference>
<keyword evidence="4 7" id="KW-0812">Transmembrane</keyword>
<feature type="transmembrane region" description="Helical" evidence="7">
    <location>
        <begin position="133"/>
        <end position="154"/>
    </location>
</feature>
<protein>
    <submittedName>
        <fullName evidence="10">ABC transporter permease</fullName>
    </submittedName>
</protein>
<dbReference type="SUPFAM" id="SSF161098">
    <property type="entry name" value="MetI-like"/>
    <property type="match status" value="1"/>
</dbReference>
<dbReference type="AlphaFoldDB" id="A0A3A5MRF1"/>
<feature type="transmembrane region" description="Helical" evidence="7">
    <location>
        <begin position="35"/>
        <end position="56"/>
    </location>
</feature>
<comment type="subcellular location">
    <subcellularLocation>
        <location evidence="1 7">Cell membrane</location>
        <topology evidence="1 7">Multi-pass membrane protein</topology>
    </subcellularLocation>
</comment>
<keyword evidence="11" id="KW-1185">Reference proteome</keyword>
<dbReference type="OrthoDB" id="9778910at2"/>
<evidence type="ECO:0000256" key="1">
    <source>
        <dbReference type="ARBA" id="ARBA00004651"/>
    </source>
</evidence>
<dbReference type="Pfam" id="PF00528">
    <property type="entry name" value="BPD_transp_1"/>
    <property type="match status" value="1"/>
</dbReference>
<gene>
    <name evidence="10" type="ORF">D6T64_06480</name>
</gene>
<dbReference type="Pfam" id="PF19300">
    <property type="entry name" value="BPD_transp_1_N"/>
    <property type="match status" value="1"/>
</dbReference>
<evidence type="ECO:0000313" key="10">
    <source>
        <dbReference type="EMBL" id="RJT89603.1"/>
    </source>
</evidence>
<comment type="similarity">
    <text evidence="7">Belongs to the binding-protein-dependent transport system permease family.</text>
</comment>
<feature type="transmembrane region" description="Helical" evidence="7">
    <location>
        <begin position="234"/>
        <end position="252"/>
    </location>
</feature>
<dbReference type="InterPro" id="IPR000515">
    <property type="entry name" value="MetI-like"/>
</dbReference>
<reference evidence="10 11" key="1">
    <citation type="submission" date="2018-09" db="EMBL/GenBank/DDBJ databases">
        <title>Novel species of Cryobacterium.</title>
        <authorList>
            <person name="Liu Q."/>
            <person name="Xin Y.-H."/>
        </authorList>
    </citation>
    <scope>NUCLEOTIDE SEQUENCE [LARGE SCALE GENOMIC DNA]</scope>
    <source>
        <strain evidence="10 11">Hh39</strain>
    </source>
</reference>
<evidence type="ECO:0000256" key="5">
    <source>
        <dbReference type="ARBA" id="ARBA00022989"/>
    </source>
</evidence>
<dbReference type="EMBL" id="QZVS01000071">
    <property type="protein sequence ID" value="RJT89603.1"/>
    <property type="molecule type" value="Genomic_DNA"/>
</dbReference>
<feature type="transmembrane region" description="Helical" evidence="7">
    <location>
        <begin position="334"/>
        <end position="360"/>
    </location>
</feature>
<dbReference type="InterPro" id="IPR035906">
    <property type="entry name" value="MetI-like_sf"/>
</dbReference>
<accession>A0A3A5MRF1</accession>
<comment type="caution">
    <text evidence="10">The sequence shown here is derived from an EMBL/GenBank/DDBJ whole genome shotgun (WGS) entry which is preliminary data.</text>
</comment>
<feature type="domain" description="ABC transmembrane type-1" evidence="9">
    <location>
        <begin position="127"/>
        <end position="357"/>
    </location>
</feature>
<evidence type="ECO:0000256" key="2">
    <source>
        <dbReference type="ARBA" id="ARBA00022448"/>
    </source>
</evidence>
<dbReference type="Gene3D" id="1.10.3720.10">
    <property type="entry name" value="MetI-like"/>
    <property type="match status" value="1"/>
</dbReference>
<name>A0A3A5MRF1_9MICO</name>
<feature type="transmembrane region" description="Helical" evidence="7">
    <location>
        <begin position="292"/>
        <end position="314"/>
    </location>
</feature>